<name>A0A9X1LVU5_9MICO</name>
<dbReference type="AlphaFoldDB" id="A0A9X1LVU5"/>
<comment type="caution">
    <text evidence="1">The sequence shown here is derived from an EMBL/GenBank/DDBJ whole genome shotgun (WGS) entry which is preliminary data.</text>
</comment>
<dbReference type="EMBL" id="JAGTTN010000003">
    <property type="protein sequence ID" value="MCC2032731.1"/>
    <property type="molecule type" value="Genomic_DNA"/>
</dbReference>
<organism evidence="1 2">
    <name type="scientific">Microbacterium allomyrinae</name>
    <dbReference type="NCBI Taxonomy" id="2830666"/>
    <lineage>
        <taxon>Bacteria</taxon>
        <taxon>Bacillati</taxon>
        <taxon>Actinomycetota</taxon>
        <taxon>Actinomycetes</taxon>
        <taxon>Micrococcales</taxon>
        <taxon>Microbacteriaceae</taxon>
        <taxon>Microbacterium</taxon>
    </lineage>
</organism>
<evidence type="ECO:0000313" key="1">
    <source>
        <dbReference type="EMBL" id="MCC2032731.1"/>
    </source>
</evidence>
<dbReference type="RefSeq" id="WP_229384687.1">
    <property type="nucleotide sequence ID" value="NZ_JAGTTN010000003.1"/>
</dbReference>
<dbReference type="Proteomes" id="UP001139354">
    <property type="component" value="Unassembled WGS sequence"/>
</dbReference>
<proteinExistence type="predicted"/>
<keyword evidence="2" id="KW-1185">Reference proteome</keyword>
<evidence type="ECO:0000313" key="2">
    <source>
        <dbReference type="Proteomes" id="UP001139354"/>
    </source>
</evidence>
<reference evidence="1" key="1">
    <citation type="submission" date="2021-04" db="EMBL/GenBank/DDBJ databases">
        <title>Microbacterium tenobrionis sp. nov. and Microbacterium allomyrinae sp. nov., isolated from larvae of Tenobrio molitor and Allomyrina dichotoma, respectively.</title>
        <authorList>
            <person name="Lee S.D."/>
        </authorList>
    </citation>
    <scope>NUCLEOTIDE SEQUENCE</scope>
    <source>
        <strain evidence="1">BWT-G7</strain>
    </source>
</reference>
<protein>
    <submittedName>
        <fullName evidence="1">Uncharacterized protein</fullName>
    </submittedName>
</protein>
<gene>
    <name evidence="1" type="ORF">KEC57_11120</name>
</gene>
<accession>A0A9X1LVU5</accession>
<sequence>MFDPTPTTSPAQELAIVARELAVIGDRIADAVTNARGLSAATDWQAKAATAYHEKADAWAGAVSSLLCLAETARLDAARARDRVALQEAAPDLQLFAPAARR</sequence>